<dbReference type="AlphaFoldDB" id="A0A1E3U6S3"/>
<dbReference type="InterPro" id="IPR024414">
    <property type="entry name" value="Uncharacterised_PrgI"/>
</dbReference>
<organism evidence="3 4">
    <name type="scientific">Eisenbergiella tayi</name>
    <dbReference type="NCBI Taxonomy" id="1432052"/>
    <lineage>
        <taxon>Bacteria</taxon>
        <taxon>Bacillati</taxon>
        <taxon>Bacillota</taxon>
        <taxon>Clostridia</taxon>
        <taxon>Lachnospirales</taxon>
        <taxon>Lachnospiraceae</taxon>
        <taxon>Eisenbergiella</taxon>
    </lineage>
</organism>
<dbReference type="RefSeq" id="WP_040331649.1">
    <property type="nucleotide sequence ID" value="NZ_MEHA01000043.1"/>
</dbReference>
<name>A0A1E3U6S3_9FIRM</name>
<comment type="caution">
    <text evidence="3">The sequence shown here is derived from an EMBL/GenBank/DDBJ whole genome shotgun (WGS) entry which is preliminary data.</text>
</comment>
<feature type="compositionally biased region" description="Basic and acidic residues" evidence="1">
    <location>
        <begin position="124"/>
        <end position="136"/>
    </location>
</feature>
<dbReference type="Proteomes" id="UP000094271">
    <property type="component" value="Unassembled WGS sequence"/>
</dbReference>
<evidence type="ECO:0008006" key="5">
    <source>
        <dbReference type="Google" id="ProtNLM"/>
    </source>
</evidence>
<feature type="compositionally biased region" description="Basic and acidic residues" evidence="1">
    <location>
        <begin position="143"/>
        <end position="158"/>
    </location>
</feature>
<feature type="transmembrane region" description="Helical" evidence="2">
    <location>
        <begin position="28"/>
        <end position="45"/>
    </location>
</feature>
<feature type="region of interest" description="Disordered" evidence="1">
    <location>
        <begin position="124"/>
        <end position="158"/>
    </location>
</feature>
<proteinExistence type="predicted"/>
<keyword evidence="2" id="KW-0472">Membrane</keyword>
<keyword evidence="2" id="KW-1133">Transmembrane helix</keyword>
<dbReference type="GeneID" id="98919467"/>
<gene>
    <name evidence="3" type="ORF">BEI59_33120</name>
</gene>
<evidence type="ECO:0000313" key="4">
    <source>
        <dbReference type="Proteomes" id="UP000094271"/>
    </source>
</evidence>
<keyword evidence="2" id="KW-0812">Transmembrane</keyword>
<reference evidence="3 4" key="1">
    <citation type="submission" date="2016-08" db="EMBL/GenBank/DDBJ databases">
        <authorList>
            <person name="Seilhamer J.J."/>
        </authorList>
    </citation>
    <scope>NUCLEOTIDE SEQUENCE [LARGE SCALE GENOMIC DNA]</scope>
    <source>
        <strain evidence="3 4">NML150140-1</strain>
    </source>
</reference>
<evidence type="ECO:0000256" key="1">
    <source>
        <dbReference type="SAM" id="MobiDB-lite"/>
    </source>
</evidence>
<evidence type="ECO:0000313" key="3">
    <source>
        <dbReference type="EMBL" id="ODR39273.1"/>
    </source>
</evidence>
<dbReference type="OrthoDB" id="9790748at2"/>
<accession>A0A1E3U6S3</accession>
<dbReference type="Pfam" id="PF12666">
    <property type="entry name" value="PrgI"/>
    <property type="match status" value="1"/>
</dbReference>
<protein>
    <recommendedName>
        <fullName evidence="5">PrgI family protein</fullName>
    </recommendedName>
</protein>
<evidence type="ECO:0000256" key="2">
    <source>
        <dbReference type="SAM" id="Phobius"/>
    </source>
</evidence>
<sequence length="158" mass="18162">MAASYISVPRDLTKVKSKVMFNLTKRQLICFGMAVLIGVPSFFLMKTVMKTNTAVMGMMVIMMPFFFLAMYEKNGQPLEVILNHMIQAIFKRPKIRPYKTDNYYAALLRQAEAEKEVEKIVRLSQKEKSGEQEVHNAGRIKQGRPDGSKADRKKRPEK</sequence>
<dbReference type="EMBL" id="MEHA01000043">
    <property type="protein sequence ID" value="ODR39273.1"/>
    <property type="molecule type" value="Genomic_DNA"/>
</dbReference>
<feature type="transmembrane region" description="Helical" evidence="2">
    <location>
        <begin position="51"/>
        <end position="71"/>
    </location>
</feature>